<evidence type="ECO:0000313" key="4">
    <source>
        <dbReference type="Proteomes" id="UP000664781"/>
    </source>
</evidence>
<dbReference type="Gene3D" id="3.50.50.60">
    <property type="entry name" value="FAD/NAD(P)-binding domain"/>
    <property type="match status" value="1"/>
</dbReference>
<feature type="compositionally biased region" description="Low complexity" evidence="1">
    <location>
        <begin position="8"/>
        <end position="18"/>
    </location>
</feature>
<organism evidence="3 4">
    <name type="scientific">Streptomyces triculaminicus</name>
    <dbReference type="NCBI Taxonomy" id="2816232"/>
    <lineage>
        <taxon>Bacteria</taxon>
        <taxon>Bacillati</taxon>
        <taxon>Actinomycetota</taxon>
        <taxon>Actinomycetes</taxon>
        <taxon>Kitasatosporales</taxon>
        <taxon>Streptomycetaceae</taxon>
        <taxon>Streptomyces</taxon>
    </lineage>
</organism>
<dbReference type="RefSeq" id="WP_207248017.1">
    <property type="nucleotide sequence ID" value="NZ_JAFMOF010000003.1"/>
</dbReference>
<dbReference type="InterPro" id="IPR006076">
    <property type="entry name" value="FAD-dep_OxRdtase"/>
</dbReference>
<evidence type="ECO:0000259" key="2">
    <source>
        <dbReference type="Pfam" id="PF01266"/>
    </source>
</evidence>
<feature type="region of interest" description="Disordered" evidence="1">
    <location>
        <begin position="1"/>
        <end position="28"/>
    </location>
</feature>
<gene>
    <name evidence="3" type="ORF">J1792_21775</name>
</gene>
<dbReference type="PANTHER" id="PTHR13847:SF281">
    <property type="entry name" value="FAD DEPENDENT OXIDOREDUCTASE DOMAIN-CONTAINING PROTEIN"/>
    <property type="match status" value="1"/>
</dbReference>
<feature type="domain" description="FAD dependent oxidoreductase" evidence="2">
    <location>
        <begin position="81"/>
        <end position="443"/>
    </location>
</feature>
<dbReference type="Pfam" id="PF01266">
    <property type="entry name" value="DAO"/>
    <property type="match status" value="1"/>
</dbReference>
<sequence length="510" mass="55973">MSSERRCSPSPCCASSSPNWPGDAEKGAENHGRQWLTALFGGTRRTPAVQALSDAVPRPFWLDDPARPEALPALVGDEYCDLLVVGGGYSGLWTALRAKERDPGRDVVLIEGQETGWAASGRNGGFCAASLTHGWANGHTRWPAELTALEELGHRNLDGIEATLARYGIDCDFERTGEIDVATAPHQVNELKEAAEEAQALGVGGHVFLDRDAVRAEVDSPTFLAGLWNRTGVAMLHPAKLAWGLRRACLEAGVRVYEHTPGTELSSRRAGVAVRTPYGRVFARHVALGTNAFPSLVKRLRPYVAPVYDYALMTEPLTEEQRAAVGWRRRQGLSDSANHFHYFRLTADHRVLWGGYDIVYRYGGGVRAEYDHHPATYRRLAGHFFRCFPQLEGVRFTHTWGGAIDTCSRFSAFFGTAHGGRVAYALGFTGLGVGATRFGADVMLDLLDGERTERTELEMVRSRPLPFPPEPVRSVGIGITQWAMTRADANGGRRNLWLRVMDKAGLGFDS</sequence>
<dbReference type="PANTHER" id="PTHR13847">
    <property type="entry name" value="SARCOSINE DEHYDROGENASE-RELATED"/>
    <property type="match status" value="1"/>
</dbReference>
<dbReference type="Gene3D" id="3.30.9.10">
    <property type="entry name" value="D-Amino Acid Oxidase, subunit A, domain 2"/>
    <property type="match status" value="1"/>
</dbReference>
<accession>A0A939FSR0</accession>
<dbReference type="EMBL" id="JAFMOF010000003">
    <property type="protein sequence ID" value="MBO0655312.1"/>
    <property type="molecule type" value="Genomic_DNA"/>
</dbReference>
<dbReference type="SUPFAM" id="SSF51905">
    <property type="entry name" value="FAD/NAD(P)-binding domain"/>
    <property type="match status" value="1"/>
</dbReference>
<evidence type="ECO:0000256" key="1">
    <source>
        <dbReference type="SAM" id="MobiDB-lite"/>
    </source>
</evidence>
<dbReference type="GO" id="GO:0005737">
    <property type="term" value="C:cytoplasm"/>
    <property type="evidence" value="ECO:0007669"/>
    <property type="project" value="TreeGrafter"/>
</dbReference>
<keyword evidence="4" id="KW-1185">Reference proteome</keyword>
<comment type="caution">
    <text evidence="3">The sequence shown here is derived from an EMBL/GenBank/DDBJ whole genome shotgun (WGS) entry which is preliminary data.</text>
</comment>
<reference evidence="3" key="1">
    <citation type="submission" date="2021-03" db="EMBL/GenBank/DDBJ databases">
        <title>Streptomyces strains.</title>
        <authorList>
            <person name="Lund M.B."/>
            <person name="Toerring T."/>
        </authorList>
    </citation>
    <scope>NUCLEOTIDE SEQUENCE</scope>
    <source>
        <strain evidence="3">JCM 4242</strain>
    </source>
</reference>
<proteinExistence type="predicted"/>
<dbReference type="Proteomes" id="UP000664781">
    <property type="component" value="Unassembled WGS sequence"/>
</dbReference>
<protein>
    <submittedName>
        <fullName evidence="3">FAD-dependent oxidoreductase</fullName>
    </submittedName>
</protein>
<dbReference type="InterPro" id="IPR036188">
    <property type="entry name" value="FAD/NAD-bd_sf"/>
</dbReference>
<evidence type="ECO:0000313" key="3">
    <source>
        <dbReference type="EMBL" id="MBO0655312.1"/>
    </source>
</evidence>
<name>A0A939FSR0_9ACTN</name>
<dbReference type="AlphaFoldDB" id="A0A939FSR0"/>